<dbReference type="Pfam" id="PF15269">
    <property type="entry name" value="zf-C2H2_7"/>
    <property type="match status" value="1"/>
</dbReference>
<feature type="region of interest" description="Disordered" evidence="11">
    <location>
        <begin position="258"/>
        <end position="407"/>
    </location>
</feature>
<protein>
    <recommendedName>
        <fullName evidence="10">Zinc finger protein 750</fullName>
    </recommendedName>
</protein>
<evidence type="ECO:0000313" key="13">
    <source>
        <dbReference type="Ensembl" id="ENSDCDP00010022300.1"/>
    </source>
</evidence>
<feature type="region of interest" description="Disordered" evidence="11">
    <location>
        <begin position="458"/>
        <end position="516"/>
    </location>
</feature>
<dbReference type="InterPro" id="IPR039363">
    <property type="entry name" value="ZNF750"/>
</dbReference>
<keyword evidence="5" id="KW-0862">Zinc</keyword>
<proteinExistence type="predicted"/>
<evidence type="ECO:0000256" key="7">
    <source>
        <dbReference type="ARBA" id="ARBA00023159"/>
    </source>
</evidence>
<reference evidence="13 14" key="1">
    <citation type="submission" date="2020-06" db="EMBL/GenBank/DDBJ databases">
        <authorList>
            <consortium name="Wellcome Sanger Institute Data Sharing"/>
        </authorList>
    </citation>
    <scope>NUCLEOTIDE SEQUENCE [LARGE SCALE GENOMIC DNA]</scope>
</reference>
<reference evidence="13" key="3">
    <citation type="submission" date="2025-09" db="UniProtKB">
        <authorList>
            <consortium name="Ensembl"/>
        </authorList>
    </citation>
    <scope>IDENTIFICATION</scope>
</reference>
<sequence length="516" mass="57413">MDPLQDRKPKKPHYIPRPPGKPFNYQCFQCPFTCNIKSHLFNHMKYNLCKNSISLVSQRGEVSRPAKTTQGSTPKETTSTMPVEKSSRALPKTPPQPQGEVVENNNETEVAAKAQQAPATAPPYLQPSISWTQTPPAVKPLLPHVSADYSPFLQPERPLHSLYQPYLLAGSHPGHLSSHSHFYRSSFIEPQKSLIPPPNTSLLQPYHYRYGQPIYPPLPYGVYHVPEVPQSFQGPYFLPVDMYRHAFELRDYRGYLPSYPQNESNSKDSENRSNQEKAEDKRLSPMTGSAAFGSPDSPNATDFTHQNSSMPPNHTSHGGLTPQVNPSSSKQEEGEDPLDDLAPLDLSKKEDAKVDRAQEDNSTGKLGSEHEAGQEEMPLNLCLKARSNSPASSTEPDRSESVVEVGSMASEALRRSTCQADIEPSDQRQTAAFALCQLACSNSHSQVRTIHTEVTDQTHISLQAQTTTKDGPENNQEDKEKKQESKQQAARARNKTNKRTKGKQATPAAKRRPRCC</sequence>
<feature type="compositionally biased region" description="Basic residues" evidence="11">
    <location>
        <begin position="492"/>
        <end position="502"/>
    </location>
</feature>
<keyword evidence="4" id="KW-0221">Differentiation</keyword>
<dbReference type="GO" id="GO:0008270">
    <property type="term" value="F:zinc ion binding"/>
    <property type="evidence" value="ECO:0007669"/>
    <property type="project" value="UniProtKB-KW"/>
</dbReference>
<dbReference type="GO" id="GO:1990841">
    <property type="term" value="F:promoter-specific chromatin binding"/>
    <property type="evidence" value="ECO:0007669"/>
    <property type="project" value="TreeGrafter"/>
</dbReference>
<dbReference type="PANTHER" id="PTHR14678">
    <property type="entry name" value="PROLINE-RICH PROTEIN 35-RELATED"/>
    <property type="match status" value="1"/>
</dbReference>
<keyword evidence="9" id="KW-0539">Nucleus</keyword>
<name>A0AAY4BN12_9TELE</name>
<feature type="region of interest" description="Disordered" evidence="11">
    <location>
        <begin position="60"/>
        <end position="101"/>
    </location>
</feature>
<feature type="compositionally biased region" description="Basic and acidic residues" evidence="11">
    <location>
        <begin position="265"/>
        <end position="283"/>
    </location>
</feature>
<reference evidence="13" key="2">
    <citation type="submission" date="2025-08" db="UniProtKB">
        <authorList>
            <consortium name="Ensembl"/>
        </authorList>
    </citation>
    <scope>IDENTIFICATION</scope>
</reference>
<evidence type="ECO:0000259" key="12">
    <source>
        <dbReference type="Pfam" id="PF15269"/>
    </source>
</evidence>
<evidence type="ECO:0000256" key="3">
    <source>
        <dbReference type="ARBA" id="ARBA00022771"/>
    </source>
</evidence>
<evidence type="ECO:0000256" key="4">
    <source>
        <dbReference type="ARBA" id="ARBA00022782"/>
    </source>
</evidence>
<dbReference type="AlphaFoldDB" id="A0AAY4BN12"/>
<feature type="compositionally biased region" description="Basic and acidic residues" evidence="11">
    <location>
        <begin position="346"/>
        <end position="359"/>
    </location>
</feature>
<evidence type="ECO:0000256" key="11">
    <source>
        <dbReference type="SAM" id="MobiDB-lite"/>
    </source>
</evidence>
<dbReference type="Ensembl" id="ENSDCDT00010026328.1">
    <property type="protein sequence ID" value="ENSDCDP00010022300.1"/>
    <property type="gene ID" value="ENSDCDG00010012823.1"/>
</dbReference>
<feature type="compositionally biased region" description="Polar residues" evidence="11">
    <location>
        <begin position="458"/>
        <end position="469"/>
    </location>
</feature>
<dbReference type="Proteomes" id="UP000694580">
    <property type="component" value="Chromosome 7"/>
</dbReference>
<dbReference type="GO" id="GO:0005634">
    <property type="term" value="C:nucleus"/>
    <property type="evidence" value="ECO:0007669"/>
    <property type="project" value="UniProtKB-SubCell"/>
</dbReference>
<evidence type="ECO:0000256" key="10">
    <source>
        <dbReference type="ARBA" id="ARBA00040216"/>
    </source>
</evidence>
<evidence type="ECO:0000313" key="14">
    <source>
        <dbReference type="Proteomes" id="UP000694580"/>
    </source>
</evidence>
<organism evidence="13 14">
    <name type="scientific">Denticeps clupeoides</name>
    <name type="common">denticle herring</name>
    <dbReference type="NCBI Taxonomy" id="299321"/>
    <lineage>
        <taxon>Eukaryota</taxon>
        <taxon>Metazoa</taxon>
        <taxon>Chordata</taxon>
        <taxon>Craniata</taxon>
        <taxon>Vertebrata</taxon>
        <taxon>Euteleostomi</taxon>
        <taxon>Actinopterygii</taxon>
        <taxon>Neopterygii</taxon>
        <taxon>Teleostei</taxon>
        <taxon>Clupei</taxon>
        <taxon>Clupeiformes</taxon>
        <taxon>Denticipitoidei</taxon>
        <taxon>Denticipitidae</taxon>
        <taxon>Denticeps</taxon>
    </lineage>
</organism>
<accession>A0AAY4BN12</accession>
<gene>
    <name evidence="13" type="primary">ZNF750</name>
</gene>
<keyword evidence="3" id="KW-0863">Zinc-finger</keyword>
<dbReference type="InterPro" id="IPR039064">
    <property type="entry name" value="ZNF750_Znf"/>
</dbReference>
<evidence type="ECO:0000256" key="8">
    <source>
        <dbReference type="ARBA" id="ARBA00023163"/>
    </source>
</evidence>
<feature type="compositionally biased region" description="Polar residues" evidence="11">
    <location>
        <begin position="296"/>
        <end position="329"/>
    </location>
</feature>
<evidence type="ECO:0000256" key="1">
    <source>
        <dbReference type="ARBA" id="ARBA00004123"/>
    </source>
</evidence>
<comment type="subcellular location">
    <subcellularLocation>
        <location evidence="1">Nucleus</location>
    </subcellularLocation>
</comment>
<evidence type="ECO:0000256" key="6">
    <source>
        <dbReference type="ARBA" id="ARBA00023015"/>
    </source>
</evidence>
<dbReference type="PANTHER" id="PTHR14678:SF1">
    <property type="entry name" value="ZINC FINGER PROTEIN 750"/>
    <property type="match status" value="1"/>
</dbReference>
<keyword evidence="8" id="KW-0804">Transcription</keyword>
<feature type="domain" description="Zinc finger protein 750-like zinc finger" evidence="12">
    <location>
        <begin position="5"/>
        <end position="58"/>
    </location>
</feature>
<evidence type="ECO:0000256" key="9">
    <source>
        <dbReference type="ARBA" id="ARBA00023242"/>
    </source>
</evidence>
<feature type="compositionally biased region" description="Basic and acidic residues" evidence="11">
    <location>
        <begin position="470"/>
        <end position="485"/>
    </location>
</feature>
<evidence type="ECO:0000256" key="5">
    <source>
        <dbReference type="ARBA" id="ARBA00022833"/>
    </source>
</evidence>
<keyword evidence="2" id="KW-0479">Metal-binding</keyword>
<dbReference type="GO" id="GO:0001228">
    <property type="term" value="F:DNA-binding transcription activator activity, RNA polymerase II-specific"/>
    <property type="evidence" value="ECO:0007669"/>
    <property type="project" value="TreeGrafter"/>
</dbReference>
<evidence type="ECO:0000256" key="2">
    <source>
        <dbReference type="ARBA" id="ARBA00022723"/>
    </source>
</evidence>
<dbReference type="GO" id="GO:0008544">
    <property type="term" value="P:epidermis development"/>
    <property type="evidence" value="ECO:0007669"/>
    <property type="project" value="TreeGrafter"/>
</dbReference>
<feature type="compositionally biased region" description="Polar residues" evidence="11">
    <location>
        <begin position="66"/>
        <end position="81"/>
    </location>
</feature>
<keyword evidence="7" id="KW-0010">Activator</keyword>
<dbReference type="GO" id="GO:0000978">
    <property type="term" value="F:RNA polymerase II cis-regulatory region sequence-specific DNA binding"/>
    <property type="evidence" value="ECO:0007669"/>
    <property type="project" value="TreeGrafter"/>
</dbReference>
<keyword evidence="14" id="KW-1185">Reference proteome</keyword>
<dbReference type="GO" id="GO:0030154">
    <property type="term" value="P:cell differentiation"/>
    <property type="evidence" value="ECO:0007669"/>
    <property type="project" value="UniProtKB-KW"/>
</dbReference>
<keyword evidence="6" id="KW-0805">Transcription regulation</keyword>
<dbReference type="GeneTree" id="ENSGT00530000063870"/>